<dbReference type="SUPFAM" id="SSF52540">
    <property type="entry name" value="P-loop containing nucleoside triphosphate hydrolases"/>
    <property type="match status" value="1"/>
</dbReference>
<feature type="domain" description="Polysaccharide chain length determinant N-terminal" evidence="10">
    <location>
        <begin position="22"/>
        <end position="112"/>
    </location>
</feature>
<evidence type="ECO:0000259" key="10">
    <source>
        <dbReference type="Pfam" id="PF02706"/>
    </source>
</evidence>
<keyword evidence="4" id="KW-0547">Nucleotide-binding</keyword>
<feature type="transmembrane region" description="Helical" evidence="9">
    <location>
        <begin position="37"/>
        <end position="56"/>
    </location>
</feature>
<evidence type="ECO:0000256" key="1">
    <source>
        <dbReference type="ARBA" id="ARBA00004651"/>
    </source>
</evidence>
<organism evidence="12 13">
    <name type="scientific">Rhizorhabdus dicambivorans</name>
    <dbReference type="NCBI Taxonomy" id="1850238"/>
    <lineage>
        <taxon>Bacteria</taxon>
        <taxon>Pseudomonadati</taxon>
        <taxon>Pseudomonadota</taxon>
        <taxon>Alphaproteobacteria</taxon>
        <taxon>Sphingomonadales</taxon>
        <taxon>Sphingomonadaceae</taxon>
        <taxon>Rhizorhabdus</taxon>
    </lineage>
</organism>
<evidence type="ECO:0000256" key="7">
    <source>
        <dbReference type="ARBA" id="ARBA00023136"/>
    </source>
</evidence>
<reference evidence="12 13" key="1">
    <citation type="submission" date="2017-09" db="EMBL/GenBank/DDBJ databases">
        <title>The Catabolism of 3,6-Dichlorosalicylic acid is Initiated by the Cytochrome P450 Monooxygenase DsmABC in Rhizorhabdus dicambivorans Ndbn-20.</title>
        <authorList>
            <person name="Na L."/>
        </authorList>
    </citation>
    <scope>NUCLEOTIDE SEQUENCE [LARGE SCALE GENOMIC DNA]</scope>
    <source>
        <strain evidence="12 13">Ndbn-20m</strain>
    </source>
</reference>
<keyword evidence="2" id="KW-1003">Cell membrane</keyword>
<dbReference type="GO" id="GO:0005524">
    <property type="term" value="F:ATP binding"/>
    <property type="evidence" value="ECO:0007669"/>
    <property type="project" value="UniProtKB-KW"/>
</dbReference>
<name>A0A2A4FQS6_9SPHN</name>
<evidence type="ECO:0000256" key="9">
    <source>
        <dbReference type="SAM" id="Phobius"/>
    </source>
</evidence>
<evidence type="ECO:0000256" key="6">
    <source>
        <dbReference type="ARBA" id="ARBA00022989"/>
    </source>
</evidence>
<dbReference type="GO" id="GO:0004713">
    <property type="term" value="F:protein tyrosine kinase activity"/>
    <property type="evidence" value="ECO:0007669"/>
    <property type="project" value="TreeGrafter"/>
</dbReference>
<proteinExistence type="predicted"/>
<dbReference type="InterPro" id="IPR027417">
    <property type="entry name" value="P-loop_NTPase"/>
</dbReference>
<keyword evidence="3 9" id="KW-0812">Transmembrane</keyword>
<evidence type="ECO:0000313" key="12">
    <source>
        <dbReference type="EMBL" id="PCE39751.1"/>
    </source>
</evidence>
<dbReference type="InterPro" id="IPR005702">
    <property type="entry name" value="Wzc-like_C"/>
</dbReference>
<keyword evidence="5" id="KW-0067">ATP-binding</keyword>
<dbReference type="InterPro" id="IPR032807">
    <property type="entry name" value="GNVR"/>
</dbReference>
<dbReference type="PANTHER" id="PTHR32309">
    <property type="entry name" value="TYROSINE-PROTEIN KINASE"/>
    <property type="match status" value="1"/>
</dbReference>
<evidence type="ECO:0000256" key="8">
    <source>
        <dbReference type="SAM" id="Coils"/>
    </source>
</evidence>
<dbReference type="Pfam" id="PF02706">
    <property type="entry name" value="Wzz"/>
    <property type="match status" value="1"/>
</dbReference>
<gene>
    <name evidence="12" type="ORF">COO09_23935</name>
</gene>
<dbReference type="NCBIfam" id="TIGR01007">
    <property type="entry name" value="eps_fam"/>
    <property type="match status" value="1"/>
</dbReference>
<keyword evidence="8" id="KW-0175">Coiled coil</keyword>
<feature type="domain" description="Tyrosine-protein kinase G-rich" evidence="11">
    <location>
        <begin position="409"/>
        <end position="480"/>
    </location>
</feature>
<feature type="coiled-coil region" evidence="8">
    <location>
        <begin position="400"/>
        <end position="427"/>
    </location>
</feature>
<evidence type="ECO:0000256" key="5">
    <source>
        <dbReference type="ARBA" id="ARBA00022840"/>
    </source>
</evidence>
<dbReference type="EMBL" id="NWUF01000048">
    <property type="protein sequence ID" value="PCE39751.1"/>
    <property type="molecule type" value="Genomic_DNA"/>
</dbReference>
<evidence type="ECO:0000256" key="2">
    <source>
        <dbReference type="ARBA" id="ARBA00022475"/>
    </source>
</evidence>
<evidence type="ECO:0008006" key="14">
    <source>
        <dbReference type="Google" id="ProtNLM"/>
    </source>
</evidence>
<keyword evidence="6 9" id="KW-1133">Transmembrane helix</keyword>
<evidence type="ECO:0000256" key="4">
    <source>
        <dbReference type="ARBA" id="ARBA00022741"/>
    </source>
</evidence>
<comment type="subcellular location">
    <subcellularLocation>
        <location evidence="1">Cell membrane</location>
        <topology evidence="1">Multi-pass membrane protein</topology>
    </subcellularLocation>
</comment>
<dbReference type="AlphaFoldDB" id="A0A2A4FQS6"/>
<protein>
    <recommendedName>
        <fullName evidence="14">Capsular biosynthesis protein</fullName>
    </recommendedName>
</protein>
<dbReference type="Proteomes" id="UP000218934">
    <property type="component" value="Unassembled WGS sequence"/>
</dbReference>
<evidence type="ECO:0000259" key="11">
    <source>
        <dbReference type="Pfam" id="PF13807"/>
    </source>
</evidence>
<dbReference type="Pfam" id="PF13807">
    <property type="entry name" value="GNVR"/>
    <property type="match status" value="1"/>
</dbReference>
<keyword evidence="7 9" id="KW-0472">Membrane</keyword>
<dbReference type="OrthoDB" id="230260at2"/>
<dbReference type="PANTHER" id="PTHR32309:SF13">
    <property type="entry name" value="FERRIC ENTEROBACTIN TRANSPORT PROTEIN FEPE"/>
    <property type="match status" value="1"/>
</dbReference>
<comment type="caution">
    <text evidence="12">The sequence shown here is derived from an EMBL/GenBank/DDBJ whole genome shotgun (WGS) entry which is preliminary data.</text>
</comment>
<dbReference type="RefSeq" id="WP_083216173.1">
    <property type="nucleotide sequence ID" value="NZ_CP023449.1"/>
</dbReference>
<evidence type="ECO:0000313" key="13">
    <source>
        <dbReference type="Proteomes" id="UP000218934"/>
    </source>
</evidence>
<dbReference type="InterPro" id="IPR003856">
    <property type="entry name" value="LPS_length_determ_N"/>
</dbReference>
<dbReference type="Gene3D" id="3.40.50.300">
    <property type="entry name" value="P-loop containing nucleotide triphosphate hydrolases"/>
    <property type="match status" value="1"/>
</dbReference>
<evidence type="ECO:0000256" key="3">
    <source>
        <dbReference type="ARBA" id="ARBA00022692"/>
    </source>
</evidence>
<keyword evidence="13" id="KW-1185">Reference proteome</keyword>
<dbReference type="CDD" id="cd05387">
    <property type="entry name" value="BY-kinase"/>
    <property type="match status" value="1"/>
</dbReference>
<dbReference type="KEGG" id="rdi:CMV14_18765"/>
<dbReference type="GO" id="GO:0005886">
    <property type="term" value="C:plasma membrane"/>
    <property type="evidence" value="ECO:0007669"/>
    <property type="project" value="UniProtKB-SubCell"/>
</dbReference>
<sequence>MDSVIAKPTVVTPVVTGDDAGLDVRAWLAVLYRRWKVLAASVITVTLLTALVVFQLTPRFSATSSVAINTQKTQIVDATQVMSDVTADVSAMETQAAILRSPTLMSKLIDKLNLDRDPEFSGPAKAAQEAARPSFDILRPASWFASPGSEVSLVINQPKRSKLEDARERSRLINAVSGAMEIKIRPRSYVLTITATSVDPAKAAVLANTLAELFISDQIETKYDATRRASSWLESRVAELKSSAVAADQAAASYRAATGLVGGSGGSVDSQQLSEINSALILARVARAEKAAQLGQIRRLTESGAGLDASSGTLESPLIQNLRQQEAEVLRKLSELKTTYAPQHPKIINANAELRDLREKIGVEVRKIGQSTANELAVASARESALAGSLASARGRTGASSMAEVRLRELERQADAAKTLYESFLNRAKETREQVGIQTPDARIVSQANLPLSAAYPKKMSTIAAGMLVSIILGISLILLLERLENAIRSPDALEKMSDNVVLSLVPTEEHVSATPEDVVLDRPLSQTAESLRTLRNAISLIDVDKPPRVVMITSSLPSEGKTFLSSTLARSALDGYGRVLLVDADLRRPRVHKVFGLENSAGLAEVVSGAVRLEDVVQRDPRTRVEILTAGRRSPSPMDLLRSRNMAQFIERLRQTYDLIIIDTPPFAPLADAQIVAKLVDKIVLAVRWGETPVPVIRNVLTQFKRLQVPLAGTVLTQVDMQRYATYGYGDYGYYYHRYGSYNYGSEG</sequence>
<dbReference type="InterPro" id="IPR050445">
    <property type="entry name" value="Bact_polysacc_biosynth/exp"/>
</dbReference>
<accession>A0A2A4FQS6</accession>